<evidence type="ECO:0000256" key="7">
    <source>
        <dbReference type="ARBA" id="ARBA00022801"/>
    </source>
</evidence>
<dbReference type="InterPro" id="IPR033693">
    <property type="entry name" value="PGPEP1_Glu_AS"/>
</dbReference>
<dbReference type="Gene3D" id="3.40.630.20">
    <property type="entry name" value="Peptidase C15, pyroglutamyl peptidase I-like"/>
    <property type="match status" value="1"/>
</dbReference>
<dbReference type="PRINTS" id="PR00706">
    <property type="entry name" value="PYROGLUPTASE"/>
</dbReference>
<dbReference type="InterPro" id="IPR036440">
    <property type="entry name" value="Peptidase_C15-like_sf"/>
</dbReference>
<feature type="active site" evidence="9">
    <location>
        <position position="74"/>
    </location>
</feature>
<dbReference type="InterPro" id="IPR016125">
    <property type="entry name" value="Peptidase_C15-like"/>
</dbReference>
<reference evidence="11 12" key="2">
    <citation type="journal article" date="2011" name="J. Bacteriol.">
        <title>Genome Sequence of Kosmotoga olearia Strain TBF 19.5.1, a Thermophilic Bacterium with a Wide Growth Temperature Range, Isolated from the Troll B Oil Platform in the North Sea.</title>
        <authorList>
            <person name="Swithers K.S."/>
            <person name="Dipippo J.L."/>
            <person name="Bruce D.C."/>
            <person name="Detter C."/>
            <person name="Tapia R."/>
            <person name="Han S."/>
            <person name="Goodwin L.A."/>
            <person name="Han J."/>
            <person name="Woyke T."/>
            <person name="Pitluck S."/>
            <person name="Pennacchio L."/>
            <person name="Nolan M."/>
            <person name="Mikhailova N."/>
            <person name="Land M.L."/>
            <person name="Nesbo C.L."/>
            <person name="Gogarten J.P."/>
            <person name="Noll K.M."/>
        </authorList>
    </citation>
    <scope>NUCLEOTIDE SEQUENCE [LARGE SCALE GENOMIC DNA]</scope>
    <source>
        <strain evidence="12">ATCC BAA-1733 / DSM 21960 / TBF 19.5.1</strain>
    </source>
</reference>
<dbReference type="Proteomes" id="UP000002382">
    <property type="component" value="Chromosome"/>
</dbReference>
<dbReference type="SUPFAM" id="SSF53182">
    <property type="entry name" value="Pyrrolidone carboxyl peptidase (pyroglutamate aminopeptidase)"/>
    <property type="match status" value="1"/>
</dbReference>
<keyword evidence="6" id="KW-0645">Protease</keyword>
<dbReference type="AlphaFoldDB" id="C5CG89"/>
<keyword evidence="5" id="KW-0963">Cytoplasm</keyword>
<gene>
    <name evidence="11" type="ordered locus">Kole_0819</name>
</gene>
<dbReference type="PIRSF" id="PIRSF015592">
    <property type="entry name" value="Prld-crbxl_pptds"/>
    <property type="match status" value="1"/>
</dbReference>
<comment type="function">
    <text evidence="2">Removes 5-oxoproline from various penultimate amino acid residues except L-proline.</text>
</comment>
<dbReference type="HOGENOM" id="CLU_043960_4_0_0"/>
<dbReference type="GO" id="GO:0016920">
    <property type="term" value="F:pyroglutamyl-peptidase activity"/>
    <property type="evidence" value="ECO:0007669"/>
    <property type="project" value="UniProtKB-EC"/>
</dbReference>
<evidence type="ECO:0000256" key="3">
    <source>
        <dbReference type="ARBA" id="ARBA00004496"/>
    </source>
</evidence>
<reference evidence="11 12" key="1">
    <citation type="submission" date="2009-06" db="EMBL/GenBank/DDBJ databases">
        <title>Complete sequence of Thermotogales bacterium TBF 19.5.1.</title>
        <authorList>
            <consortium name="US DOE Joint Genome Institute"/>
            <person name="Lucas S."/>
            <person name="Copeland A."/>
            <person name="Lapidus A."/>
            <person name="Glavina del Rio T."/>
            <person name="Tice H."/>
            <person name="Bruce D."/>
            <person name="Goodwin L."/>
            <person name="Pitluck S."/>
            <person name="Chertkov O."/>
            <person name="Brettin T."/>
            <person name="Detter J.C."/>
            <person name="Han C."/>
            <person name="Schmutz J."/>
            <person name="Larimer F."/>
            <person name="Land M."/>
            <person name="Hauser L."/>
            <person name="Kyrpides N."/>
            <person name="Ovchinnikova G."/>
            <person name="Noll K."/>
        </authorList>
    </citation>
    <scope>NUCLEOTIDE SEQUENCE [LARGE SCALE GENOMIC DNA]</scope>
    <source>
        <strain evidence="12">ATCC BAA-1733 / DSM 21960 / TBF 19.5.1</strain>
    </source>
</reference>
<organism evidence="11 12">
    <name type="scientific">Kosmotoga olearia (strain ATCC BAA-1733 / DSM 21960 / TBF 19.5.1)</name>
    <dbReference type="NCBI Taxonomy" id="521045"/>
    <lineage>
        <taxon>Bacteria</taxon>
        <taxon>Thermotogati</taxon>
        <taxon>Thermotogota</taxon>
        <taxon>Thermotogae</taxon>
        <taxon>Kosmotogales</taxon>
        <taxon>Kosmotogaceae</taxon>
        <taxon>Kosmotoga</taxon>
    </lineage>
</organism>
<dbReference type="RefSeq" id="WP_015868192.1">
    <property type="nucleotide sequence ID" value="NC_012785.1"/>
</dbReference>
<accession>C5CG89</accession>
<keyword evidence="12" id="KW-1185">Reference proteome</keyword>
<dbReference type="NCBIfam" id="NF009676">
    <property type="entry name" value="PRK13197.1"/>
    <property type="match status" value="1"/>
</dbReference>
<dbReference type="GO" id="GO:0005829">
    <property type="term" value="C:cytosol"/>
    <property type="evidence" value="ECO:0007669"/>
    <property type="project" value="InterPro"/>
</dbReference>
<dbReference type="PROSITE" id="PS01333">
    <property type="entry name" value="PYRASE_GLU"/>
    <property type="match status" value="1"/>
</dbReference>
<dbReference type="EMBL" id="CP001634">
    <property type="protein sequence ID" value="ACR79530.1"/>
    <property type="molecule type" value="Genomic_DNA"/>
</dbReference>
<evidence type="ECO:0000256" key="5">
    <source>
        <dbReference type="ARBA" id="ARBA00022490"/>
    </source>
</evidence>
<dbReference type="KEGG" id="kol:Kole_0819"/>
<dbReference type="PROSITE" id="PS01334">
    <property type="entry name" value="PYRASE_CYS"/>
    <property type="match status" value="1"/>
</dbReference>
<dbReference type="STRING" id="521045.Kole_0819"/>
<dbReference type="InterPro" id="IPR000816">
    <property type="entry name" value="Peptidase_C15"/>
</dbReference>
<dbReference type="eggNOG" id="COG2039">
    <property type="taxonomic scope" value="Bacteria"/>
</dbReference>
<evidence type="ECO:0000256" key="9">
    <source>
        <dbReference type="PROSITE-ProRule" id="PRU10076"/>
    </source>
</evidence>
<comment type="subcellular location">
    <subcellularLocation>
        <location evidence="3">Cytoplasm</location>
    </subcellularLocation>
</comment>
<name>C5CG89_KOSOT</name>
<dbReference type="PANTHER" id="PTHR23402:SF1">
    <property type="entry name" value="PYROGLUTAMYL-PEPTIDASE I"/>
    <property type="match status" value="1"/>
</dbReference>
<evidence type="ECO:0000313" key="12">
    <source>
        <dbReference type="Proteomes" id="UP000002382"/>
    </source>
</evidence>
<evidence type="ECO:0000256" key="6">
    <source>
        <dbReference type="ARBA" id="ARBA00022670"/>
    </source>
</evidence>
<comment type="similarity">
    <text evidence="4">Belongs to the peptidase C15 family.</text>
</comment>
<dbReference type="InterPro" id="IPR029762">
    <property type="entry name" value="PGP-I_bact-type"/>
</dbReference>
<evidence type="ECO:0000256" key="8">
    <source>
        <dbReference type="ARBA" id="ARBA00022807"/>
    </source>
</evidence>
<evidence type="ECO:0000256" key="4">
    <source>
        <dbReference type="ARBA" id="ARBA00006641"/>
    </source>
</evidence>
<sequence length="198" mass="22152">MILLSHFDAFGEDRENSTEILLSTFKTRNNVQVVKLPTVFRKSGEILIKEIEKTKPSAVVMLGQAGGRTAVTPEKVAINIMDARIKDNEGNKPCDEPVVEGGPTAYFSTLPVREITEKLRKNGIPAAISYTAGTFVCNSLFYQIMHYLSENDLSIRAGFIHFPYLHRQVAERPQIPSMGLIEMQRAMEIILEVVEAKL</sequence>
<keyword evidence="7 11" id="KW-0378">Hydrolase</keyword>
<evidence type="ECO:0000256" key="10">
    <source>
        <dbReference type="PROSITE-ProRule" id="PRU10077"/>
    </source>
</evidence>
<dbReference type="CDD" id="cd00501">
    <property type="entry name" value="Peptidase_C15"/>
    <property type="match status" value="1"/>
</dbReference>
<dbReference type="InterPro" id="IPR033694">
    <property type="entry name" value="PGPEP1_Cys_AS"/>
</dbReference>
<dbReference type="PANTHER" id="PTHR23402">
    <property type="entry name" value="PROTEASE FAMILY C15 PYROGLUTAMYL-PEPTIDASE I-RELATED"/>
    <property type="match status" value="1"/>
</dbReference>
<evidence type="ECO:0000256" key="1">
    <source>
        <dbReference type="ARBA" id="ARBA00001770"/>
    </source>
</evidence>
<comment type="catalytic activity">
    <reaction evidence="1 9">
        <text>Release of an N-terminal pyroglutamyl group from a polypeptide, the second amino acid generally not being Pro.</text>
        <dbReference type="EC" id="3.4.19.3"/>
    </reaction>
</comment>
<dbReference type="Pfam" id="PF01470">
    <property type="entry name" value="Peptidase_C15"/>
    <property type="match status" value="1"/>
</dbReference>
<dbReference type="NCBIfam" id="TIGR00504">
    <property type="entry name" value="pyro_pdase"/>
    <property type="match status" value="1"/>
</dbReference>
<dbReference type="MEROPS" id="C15.001"/>
<dbReference type="GO" id="GO:0006508">
    <property type="term" value="P:proteolysis"/>
    <property type="evidence" value="ECO:0007669"/>
    <property type="project" value="UniProtKB-KW"/>
</dbReference>
<dbReference type="FunFam" id="3.40.630.20:FF:000001">
    <property type="entry name" value="Pyrrolidone-carboxylate peptidase"/>
    <property type="match status" value="1"/>
</dbReference>
<dbReference type="OrthoDB" id="9779738at2"/>
<feature type="active site" evidence="10">
    <location>
        <position position="137"/>
    </location>
</feature>
<keyword evidence="8" id="KW-0788">Thiol protease</keyword>
<proteinExistence type="inferred from homology"/>
<protein>
    <recommendedName>
        <fullName evidence="9">Pyroglutamyl-peptidase I</fullName>
        <ecNumber evidence="9">3.4.19.3</ecNumber>
    </recommendedName>
</protein>
<dbReference type="EC" id="3.4.19.3" evidence="9"/>
<evidence type="ECO:0000313" key="11">
    <source>
        <dbReference type="EMBL" id="ACR79530.1"/>
    </source>
</evidence>
<evidence type="ECO:0000256" key="2">
    <source>
        <dbReference type="ARBA" id="ARBA00002280"/>
    </source>
</evidence>